<evidence type="ECO:0008006" key="4">
    <source>
        <dbReference type="Google" id="ProtNLM"/>
    </source>
</evidence>
<keyword evidence="1" id="KW-0472">Membrane</keyword>
<dbReference type="eggNOG" id="ENOG50331HJ">
    <property type="taxonomic scope" value="Bacteria"/>
</dbReference>
<keyword evidence="1" id="KW-1133">Transmembrane helix</keyword>
<evidence type="ECO:0000256" key="1">
    <source>
        <dbReference type="SAM" id="Phobius"/>
    </source>
</evidence>
<evidence type="ECO:0000313" key="2">
    <source>
        <dbReference type="EMBL" id="ABV67927.1"/>
    </source>
</evidence>
<feature type="transmembrane region" description="Helical" evidence="1">
    <location>
        <begin position="61"/>
        <end position="82"/>
    </location>
</feature>
<accession>A8EVF4</accession>
<dbReference type="EMBL" id="CP000361">
    <property type="protein sequence ID" value="ABV67927.1"/>
    <property type="molecule type" value="Genomic_DNA"/>
</dbReference>
<evidence type="ECO:0000313" key="3">
    <source>
        <dbReference type="Proteomes" id="UP000001136"/>
    </source>
</evidence>
<protein>
    <recommendedName>
        <fullName evidence="4">Phage abortive infection protein</fullName>
    </recommendedName>
</protein>
<dbReference type="HOGENOM" id="CLU_632581_0_0_7"/>
<dbReference type="InterPro" id="IPR031709">
    <property type="entry name" value="PutAbiC"/>
</dbReference>
<feature type="transmembrane region" description="Helical" evidence="1">
    <location>
        <begin position="21"/>
        <end position="41"/>
    </location>
</feature>
<dbReference type="AlphaFoldDB" id="A8EVF4"/>
<sequence length="390" mass="47148">MKKNKSFKEKINNSFKEWWGIIFIAFIAMLIIFIFGYFYFSKHSLSWLSGEVEELGQMGDFFGGTLNPILAFLSFCLLLITIKLQSKELKNSTEELAKSSKALIEQSKSLKIQNFETTFFNLINLHNKIVDNFSFERYNFFSLYKGKLEFNSNKSALFYKEEAFNEICKDIDFISKEQKLYFMKFNEFYDLYYIEKQRVLNKYFENINQIFKFISDSNFNDEEKKKYSDIFRVQFSQDELKLLFYHCISSIGSVMLKKYIENFKFFEFLIFEKENKNFLFIINKNIYNDKAFKDNENVEIKKTINKYLETTKLNINSDNYFKDFIKYCTYLFFLEKYDLILKKFDELKIKSNEILENFNISEETKKKTKENISSIDYYTNQIKEYFNEKQ</sequence>
<reference evidence="2 3" key="1">
    <citation type="journal article" date="2007" name="PLoS ONE">
        <title>The complete genome sequence and analysis of the Epsilonproteobacterium Arcobacter butzleri.</title>
        <authorList>
            <person name="Miller W.G."/>
            <person name="Parker C.T."/>
            <person name="Rubenfield M."/>
            <person name="Mendz G.L."/>
            <person name="Woesten M.M.S.M."/>
            <person name="Ussery D.W."/>
            <person name="Stolz J.F."/>
            <person name="Binnewies T.T."/>
            <person name="Hallin P.F."/>
            <person name="Wang G."/>
            <person name="Malek J.A."/>
            <person name="Rogosin A."/>
            <person name="Stanker L.H."/>
            <person name="Mandrell R.E."/>
        </authorList>
    </citation>
    <scope>NUCLEOTIDE SEQUENCE [LARGE SCALE GENOMIC DNA]</scope>
    <source>
        <strain evidence="2 3">RM4018</strain>
    </source>
</reference>
<dbReference type="RefSeq" id="WP_012147657.1">
    <property type="nucleotide sequence ID" value="NC_009850.1"/>
</dbReference>
<gene>
    <name evidence="2" type="ordered locus">Abu_1680</name>
</gene>
<dbReference type="KEGG" id="abu:Abu_1680"/>
<keyword evidence="1" id="KW-0812">Transmembrane</keyword>
<dbReference type="Pfam" id="PF16872">
    <property type="entry name" value="putAbiC"/>
    <property type="match status" value="1"/>
</dbReference>
<organism evidence="2 3">
    <name type="scientific">Aliarcobacter butzleri (strain RM4018)</name>
    <name type="common">Arcobacter butzleri</name>
    <dbReference type="NCBI Taxonomy" id="367737"/>
    <lineage>
        <taxon>Bacteria</taxon>
        <taxon>Pseudomonadati</taxon>
        <taxon>Campylobacterota</taxon>
        <taxon>Epsilonproteobacteria</taxon>
        <taxon>Campylobacterales</taxon>
        <taxon>Arcobacteraceae</taxon>
        <taxon>Aliarcobacter</taxon>
    </lineage>
</organism>
<proteinExistence type="predicted"/>
<dbReference type="GeneID" id="24304291"/>
<name>A8EVF4_ALIB4</name>
<keyword evidence="3" id="KW-1185">Reference proteome</keyword>
<dbReference type="Proteomes" id="UP000001136">
    <property type="component" value="Chromosome"/>
</dbReference>